<feature type="transmembrane region" description="Helical" evidence="1">
    <location>
        <begin position="136"/>
        <end position="158"/>
    </location>
</feature>
<dbReference type="EMBL" id="JAUSTB010000001">
    <property type="protein sequence ID" value="MDQ0144226.1"/>
    <property type="molecule type" value="Genomic_DNA"/>
</dbReference>
<keyword evidence="1" id="KW-0812">Transmembrane</keyword>
<feature type="transmembrane region" description="Helical" evidence="1">
    <location>
        <begin position="77"/>
        <end position="98"/>
    </location>
</feature>
<dbReference type="AlphaFoldDB" id="A0AAJ1SPE8"/>
<evidence type="ECO:0000256" key="1">
    <source>
        <dbReference type="SAM" id="Phobius"/>
    </source>
</evidence>
<organism evidence="2 3">
    <name type="scientific">Pseudarthrobacter niigatensis</name>
    <dbReference type="NCBI Taxonomy" id="369935"/>
    <lineage>
        <taxon>Bacteria</taxon>
        <taxon>Bacillati</taxon>
        <taxon>Actinomycetota</taxon>
        <taxon>Actinomycetes</taxon>
        <taxon>Micrococcales</taxon>
        <taxon>Micrococcaceae</taxon>
        <taxon>Pseudarthrobacter</taxon>
    </lineage>
</organism>
<keyword evidence="1" id="KW-0472">Membrane</keyword>
<dbReference type="RefSeq" id="WP_141160268.1">
    <property type="nucleotide sequence ID" value="NZ_JAUSTB010000001.1"/>
</dbReference>
<proteinExistence type="predicted"/>
<reference evidence="2 3" key="1">
    <citation type="submission" date="2023-07" db="EMBL/GenBank/DDBJ databases">
        <title>Sorghum-associated microbial communities from plants grown in Nebraska, USA.</title>
        <authorList>
            <person name="Schachtman D."/>
        </authorList>
    </citation>
    <scope>NUCLEOTIDE SEQUENCE [LARGE SCALE GENOMIC DNA]</scope>
    <source>
        <strain evidence="2 3">DS1001</strain>
    </source>
</reference>
<feature type="transmembrane region" description="Helical" evidence="1">
    <location>
        <begin position="16"/>
        <end position="36"/>
    </location>
</feature>
<name>A0AAJ1SPE8_9MICC</name>
<evidence type="ECO:0000313" key="2">
    <source>
        <dbReference type="EMBL" id="MDQ0144226.1"/>
    </source>
</evidence>
<gene>
    <name evidence="2" type="ORF">J2T23_000100</name>
</gene>
<sequence>MGETPGLRPAGSRKGAIAFGAVALICVVAGGLVAAVTGPLHLEHGSWAAAYLVLVGGVAQGALGIAQYFLAAQRFGGWRVIAELVAWNGASAAVIGGTLVGNPWVVDAGGAMLVVSLALMFRTVHWRSAMSGWVPWGYRALLLVIAVSIPIGLVLAHFRAP</sequence>
<keyword evidence="1" id="KW-1133">Transmembrane helix</keyword>
<evidence type="ECO:0000313" key="3">
    <source>
        <dbReference type="Proteomes" id="UP001239267"/>
    </source>
</evidence>
<dbReference type="Proteomes" id="UP001239267">
    <property type="component" value="Unassembled WGS sequence"/>
</dbReference>
<feature type="transmembrane region" description="Helical" evidence="1">
    <location>
        <begin position="48"/>
        <end position="70"/>
    </location>
</feature>
<keyword evidence="3" id="KW-1185">Reference proteome</keyword>
<accession>A0AAJ1SPE8</accession>
<comment type="caution">
    <text evidence="2">The sequence shown here is derived from an EMBL/GenBank/DDBJ whole genome shotgun (WGS) entry which is preliminary data.</text>
</comment>
<protein>
    <submittedName>
        <fullName evidence="2">Uncharacterized protein</fullName>
    </submittedName>
</protein>